<dbReference type="SUPFAM" id="SSF52540">
    <property type="entry name" value="P-loop containing nucleoside triphosphate hydrolases"/>
    <property type="match status" value="1"/>
</dbReference>
<dbReference type="OMA" id="CFSTVNM"/>
<evidence type="ECO:0000256" key="9">
    <source>
        <dbReference type="ARBA" id="ARBA00023289"/>
    </source>
</evidence>
<dbReference type="Pfam" id="PF00071">
    <property type="entry name" value="Ras"/>
    <property type="match status" value="1"/>
</dbReference>
<dbReference type="NCBIfam" id="TIGR00231">
    <property type="entry name" value="small_GTP"/>
    <property type="match status" value="1"/>
</dbReference>
<dbReference type="SMART" id="SM00173">
    <property type="entry name" value="RAS"/>
    <property type="match status" value="1"/>
</dbReference>
<sequence>MEENKIKVVLVKHLYCIQKGRGTFETYNPTLFEDHIKINKDGKEYNLDCWDISSGAEDYSRLRPLLYPNTNVFFICFSISSRDSFNKCTWWAKDLTEYCPDVPKILVGTKIDLRDDNDPNKSDFVKYKEGIKMKDKINASTYIECSSLLNKGVNDLFDTISIFSDNRIQSNCNNKNHKENKCIIC</sequence>
<dbReference type="InterPro" id="IPR001806">
    <property type="entry name" value="Small_GTPase"/>
</dbReference>
<dbReference type="GO" id="GO:0032956">
    <property type="term" value="P:regulation of actin cytoskeleton organization"/>
    <property type="evidence" value="ECO:0000318"/>
    <property type="project" value="GO_Central"/>
</dbReference>
<proteinExistence type="inferred from homology"/>
<evidence type="ECO:0000313" key="10">
    <source>
        <dbReference type="EMBL" id="EAS66891.1"/>
    </source>
</evidence>
<dbReference type="SMART" id="SM00174">
    <property type="entry name" value="RHO"/>
    <property type="match status" value="1"/>
</dbReference>
<keyword evidence="11" id="KW-1185">Reference proteome</keyword>
<dbReference type="GO" id="GO:0000281">
    <property type="term" value="P:mitotic cytokinesis"/>
    <property type="evidence" value="ECO:0000318"/>
    <property type="project" value="GO_Central"/>
</dbReference>
<dbReference type="InterPro" id="IPR005225">
    <property type="entry name" value="Small_GTP-bd"/>
</dbReference>
<evidence type="ECO:0000256" key="1">
    <source>
        <dbReference type="ARBA" id="ARBA00004342"/>
    </source>
</evidence>
<dbReference type="STRING" id="44689.Q1ZXJ6"/>
<dbReference type="FunFam" id="3.40.50.300:FF:002060">
    <property type="entry name" value="Rho family GTPase"/>
    <property type="match status" value="1"/>
</dbReference>
<keyword evidence="7" id="KW-0472">Membrane</keyword>
<comment type="subcellular location">
    <subcellularLocation>
        <location evidence="1">Cell membrane</location>
        <topology evidence="1">Lipid-anchor</topology>
        <orientation evidence="1">Cytoplasmic side</orientation>
    </subcellularLocation>
</comment>
<dbReference type="PhylomeDB" id="Q1ZXJ6"/>
<evidence type="ECO:0000256" key="7">
    <source>
        <dbReference type="ARBA" id="ARBA00023136"/>
    </source>
</evidence>
<dbReference type="Reactome" id="R-DDI-9013407">
    <property type="pathway name" value="RHOH GTPase cycle"/>
</dbReference>
<keyword evidence="9" id="KW-0636">Prenylation</keyword>
<dbReference type="GO" id="GO:0031410">
    <property type="term" value="C:cytoplasmic vesicle"/>
    <property type="evidence" value="ECO:0000318"/>
    <property type="project" value="GO_Central"/>
</dbReference>
<reference evidence="10 11" key="1">
    <citation type="journal article" date="2005" name="Nature">
        <title>The genome of the social amoeba Dictyostelium discoideum.</title>
        <authorList>
            <consortium name="The Dictyostelium discoideum Sequencing Consortium"/>
            <person name="Eichinger L."/>
            <person name="Pachebat J.A."/>
            <person name="Glockner G."/>
            <person name="Rajandream M.A."/>
            <person name="Sucgang R."/>
            <person name="Berriman M."/>
            <person name="Song J."/>
            <person name="Olsen R."/>
            <person name="Szafranski K."/>
            <person name="Xu Q."/>
            <person name="Tunggal B."/>
            <person name="Kummerfeld S."/>
            <person name="Madera M."/>
            <person name="Konfortov B.A."/>
            <person name="Rivero F."/>
            <person name="Bankier A.T."/>
            <person name="Lehmann R."/>
            <person name="Hamlin N."/>
            <person name="Davies R."/>
            <person name="Gaudet P."/>
            <person name="Fey P."/>
            <person name="Pilcher K."/>
            <person name="Chen G."/>
            <person name="Saunders D."/>
            <person name="Sodergren E."/>
            <person name="Davis P."/>
            <person name="Kerhornou A."/>
            <person name="Nie X."/>
            <person name="Hall N."/>
            <person name="Anjard C."/>
            <person name="Hemphill L."/>
            <person name="Bason N."/>
            <person name="Farbrother P."/>
            <person name="Desany B."/>
            <person name="Just E."/>
            <person name="Morio T."/>
            <person name="Rost R."/>
            <person name="Churcher C."/>
            <person name="Cooper J."/>
            <person name="Haydock S."/>
            <person name="van Driessche N."/>
            <person name="Cronin A."/>
            <person name="Goodhead I."/>
            <person name="Muzny D."/>
            <person name="Mourier T."/>
            <person name="Pain A."/>
            <person name="Lu M."/>
            <person name="Harper D."/>
            <person name="Lindsay R."/>
            <person name="Hauser H."/>
            <person name="James K."/>
            <person name="Quiles M."/>
            <person name="Madan Babu M."/>
            <person name="Saito T."/>
            <person name="Buchrieser C."/>
            <person name="Wardroper A."/>
            <person name="Felder M."/>
            <person name="Thangavelu M."/>
            <person name="Johnson D."/>
            <person name="Knights A."/>
            <person name="Loulseged H."/>
            <person name="Mungall K."/>
            <person name="Oliver K."/>
            <person name="Price C."/>
            <person name="Quail M.A."/>
            <person name="Urushihara H."/>
            <person name="Hernandez J."/>
            <person name="Rabbinowitsch E."/>
            <person name="Steffen D."/>
            <person name="Sanders M."/>
            <person name="Ma J."/>
            <person name="Kohara Y."/>
            <person name="Sharp S."/>
            <person name="Simmonds M."/>
            <person name="Spiegler S."/>
            <person name="Tivey A."/>
            <person name="Sugano S."/>
            <person name="White B."/>
            <person name="Walker D."/>
            <person name="Woodward J."/>
            <person name="Winckler T."/>
            <person name="Tanaka Y."/>
            <person name="Shaulsky G."/>
            <person name="Schleicher M."/>
            <person name="Weinstock G."/>
            <person name="Rosenthal A."/>
            <person name="Cox E.C."/>
            <person name="Chisholm R.L."/>
            <person name="Gibbs R."/>
            <person name="Loomis W.F."/>
            <person name="Platzer M."/>
            <person name="Kay R.R."/>
            <person name="Williams J."/>
            <person name="Dear P.H."/>
            <person name="Noegel A.A."/>
            <person name="Barrell B."/>
            <person name="Kuspa A."/>
        </authorList>
    </citation>
    <scope>NUCLEOTIDE SEQUENCE [LARGE SCALE GENOMIC DNA]</scope>
    <source>
        <strain evidence="10 11">AX4</strain>
    </source>
</reference>
<dbReference type="Reactome" id="R-DDI-9013418">
    <property type="pathway name" value="RHOBTB2 GTPase cycle"/>
</dbReference>
<evidence type="ECO:0000256" key="6">
    <source>
        <dbReference type="ARBA" id="ARBA00023134"/>
    </source>
</evidence>
<dbReference type="Reactome" id="R-DDI-9013408">
    <property type="pathway name" value="RHOG GTPase cycle"/>
</dbReference>
<evidence type="ECO:0000313" key="11">
    <source>
        <dbReference type="Proteomes" id="UP000002195"/>
    </source>
</evidence>
<dbReference type="GO" id="GO:0005886">
    <property type="term" value="C:plasma membrane"/>
    <property type="evidence" value="ECO:0000318"/>
    <property type="project" value="GO_Central"/>
</dbReference>
<dbReference type="GO" id="GO:0008360">
    <property type="term" value="P:regulation of cell shape"/>
    <property type="evidence" value="ECO:0000318"/>
    <property type="project" value="GO_Central"/>
</dbReference>
<dbReference type="GO" id="GO:0003924">
    <property type="term" value="F:GTPase activity"/>
    <property type="evidence" value="ECO:0000318"/>
    <property type="project" value="GO_Central"/>
</dbReference>
<dbReference type="VEuPathDB" id="AmoebaDB:DDB_G0278011"/>
<dbReference type="Proteomes" id="UP000002195">
    <property type="component" value="Unassembled WGS sequence"/>
</dbReference>
<evidence type="ECO:0000256" key="8">
    <source>
        <dbReference type="ARBA" id="ARBA00023288"/>
    </source>
</evidence>
<dbReference type="AlphaFoldDB" id="Q1ZXJ6"/>
<dbReference type="GO" id="GO:0005856">
    <property type="term" value="C:cytoskeleton"/>
    <property type="evidence" value="ECO:0000318"/>
    <property type="project" value="GO_Central"/>
</dbReference>
<dbReference type="CDD" id="cd00157">
    <property type="entry name" value="Rho"/>
    <property type="match status" value="1"/>
</dbReference>
<dbReference type="PROSITE" id="PS51419">
    <property type="entry name" value="RAB"/>
    <property type="match status" value="1"/>
</dbReference>
<keyword evidence="5" id="KW-0547">Nucleotide-binding</keyword>
<dbReference type="GO" id="GO:0007015">
    <property type="term" value="P:actin filament organization"/>
    <property type="evidence" value="ECO:0000318"/>
    <property type="project" value="GO_Central"/>
</dbReference>
<dbReference type="InterPro" id="IPR003578">
    <property type="entry name" value="Small_GTPase_Rho"/>
</dbReference>
<dbReference type="HOGENOM" id="CLU_041217_21_3_1"/>
<dbReference type="Gene3D" id="3.40.50.300">
    <property type="entry name" value="P-loop containing nucleotide triphosphate hydrolases"/>
    <property type="match status" value="1"/>
</dbReference>
<dbReference type="eggNOG" id="KOG0393">
    <property type="taxonomic scope" value="Eukaryota"/>
</dbReference>
<dbReference type="Reactome" id="R-DDI-9013404">
    <property type="pathway name" value="RAC2 GTPase cycle"/>
</dbReference>
<organism evidence="10 11">
    <name type="scientific">Dictyostelium discoideum</name>
    <name type="common">Social amoeba</name>
    <dbReference type="NCBI Taxonomy" id="44689"/>
    <lineage>
        <taxon>Eukaryota</taxon>
        <taxon>Amoebozoa</taxon>
        <taxon>Evosea</taxon>
        <taxon>Eumycetozoa</taxon>
        <taxon>Dictyostelia</taxon>
        <taxon>Dictyosteliales</taxon>
        <taxon>Dictyosteliaceae</taxon>
        <taxon>Dictyostelium</taxon>
    </lineage>
</organism>
<dbReference type="FunCoup" id="Q1ZXJ6">
    <property type="interactions" value="22"/>
</dbReference>
<dbReference type="dictyBase" id="DDB_G0278011">
    <property type="gene designation" value="racQ"/>
</dbReference>
<dbReference type="GO" id="GO:0042995">
    <property type="term" value="C:cell projection"/>
    <property type="evidence" value="ECO:0000318"/>
    <property type="project" value="GO_Central"/>
</dbReference>
<dbReference type="GO" id="GO:0007264">
    <property type="term" value="P:small GTPase-mediated signal transduction"/>
    <property type="evidence" value="ECO:0007669"/>
    <property type="project" value="InterPro"/>
</dbReference>
<dbReference type="PROSITE" id="PS51421">
    <property type="entry name" value="RAS"/>
    <property type="match status" value="1"/>
</dbReference>
<dbReference type="GeneID" id="8621281"/>
<dbReference type="InterPro" id="IPR027417">
    <property type="entry name" value="P-loop_NTPase"/>
</dbReference>
<dbReference type="Reactome" id="R-DDI-6798695">
    <property type="pathway name" value="Neutrophil degranulation"/>
</dbReference>
<dbReference type="RefSeq" id="XP_001134575.1">
    <property type="nucleotide sequence ID" value="XM_001134575.1"/>
</dbReference>
<dbReference type="PRINTS" id="PR00449">
    <property type="entry name" value="RASTRNSFRMNG"/>
</dbReference>
<evidence type="ECO:0000256" key="3">
    <source>
        <dbReference type="ARBA" id="ARBA00022475"/>
    </source>
</evidence>
<dbReference type="GO" id="GO:0019901">
    <property type="term" value="F:protein kinase binding"/>
    <property type="evidence" value="ECO:0000318"/>
    <property type="project" value="GO_Central"/>
</dbReference>
<comment type="similarity">
    <text evidence="2">Belongs to the small GTPase superfamily. Rho family.</text>
</comment>
<dbReference type="SMR" id="Q1ZXJ6"/>
<dbReference type="EMBL" id="AAFI02000023">
    <property type="protein sequence ID" value="EAS66891.1"/>
    <property type="molecule type" value="Genomic_DNA"/>
</dbReference>
<keyword evidence="8" id="KW-0449">Lipoprotein</keyword>
<dbReference type="GO" id="GO:0030865">
    <property type="term" value="P:cortical cytoskeleton organization"/>
    <property type="evidence" value="ECO:0000318"/>
    <property type="project" value="GO_Central"/>
</dbReference>
<gene>
    <name evidence="10" type="primary">racQ</name>
    <name evidence="10" type="ORF">DDB_G0278011</name>
</gene>
<dbReference type="GO" id="GO:0007165">
    <property type="term" value="P:signal transduction"/>
    <property type="evidence" value="ECO:0000318"/>
    <property type="project" value="GO_Central"/>
</dbReference>
<dbReference type="GO" id="GO:0005525">
    <property type="term" value="F:GTP binding"/>
    <property type="evidence" value="ECO:0000318"/>
    <property type="project" value="GO_Central"/>
</dbReference>
<comment type="caution">
    <text evidence="10">The sequence shown here is derived from an EMBL/GenBank/DDBJ whole genome shotgun (WGS) entry which is preliminary data.</text>
</comment>
<name>Q1ZXJ6_DICDI</name>
<keyword evidence="6" id="KW-0342">GTP-binding</keyword>
<dbReference type="Reactome" id="R-DDI-9013422">
    <property type="pathway name" value="RHOBTB1 GTPase cycle"/>
</dbReference>
<dbReference type="InParanoid" id="Q1ZXJ6"/>
<dbReference type="PROSITE" id="PS51420">
    <property type="entry name" value="RHO"/>
    <property type="match status" value="1"/>
</dbReference>
<keyword evidence="4" id="KW-0488">Methylation</keyword>
<accession>Q1ZXJ6</accession>
<dbReference type="GO" id="GO:0007163">
    <property type="term" value="P:establishment or maintenance of cell polarity"/>
    <property type="evidence" value="ECO:0000318"/>
    <property type="project" value="GO_Central"/>
</dbReference>
<protein>
    <submittedName>
        <fullName evidence="10">Rho GTPase</fullName>
    </submittedName>
</protein>
<evidence type="ECO:0000256" key="4">
    <source>
        <dbReference type="ARBA" id="ARBA00022481"/>
    </source>
</evidence>
<dbReference type="PaxDb" id="44689-DDB0233216"/>
<dbReference type="SMART" id="SM00175">
    <property type="entry name" value="RAB"/>
    <property type="match status" value="1"/>
</dbReference>
<dbReference type="KEGG" id="ddi:DDB_G0278011"/>
<keyword evidence="3" id="KW-1003">Cell membrane</keyword>
<dbReference type="PANTHER" id="PTHR24072">
    <property type="entry name" value="RHO FAMILY GTPASE"/>
    <property type="match status" value="1"/>
</dbReference>
<evidence type="ECO:0000256" key="5">
    <source>
        <dbReference type="ARBA" id="ARBA00022741"/>
    </source>
</evidence>
<evidence type="ECO:0000256" key="2">
    <source>
        <dbReference type="ARBA" id="ARBA00010142"/>
    </source>
</evidence>